<keyword evidence="4" id="KW-0223">Dioxygenase</keyword>
<evidence type="ECO:0000256" key="2">
    <source>
        <dbReference type="ARBA" id="ARBA00006787"/>
    </source>
</evidence>
<name>A0AAV9ENI9_ACOCL</name>
<evidence type="ECO:0000256" key="1">
    <source>
        <dbReference type="ARBA" id="ARBA00001954"/>
    </source>
</evidence>
<feature type="region of interest" description="Disordered" evidence="6">
    <location>
        <begin position="1"/>
        <end position="20"/>
    </location>
</feature>
<dbReference type="Proteomes" id="UP001180020">
    <property type="component" value="Unassembled WGS sequence"/>
</dbReference>
<dbReference type="GO" id="GO:0046872">
    <property type="term" value="F:metal ion binding"/>
    <property type="evidence" value="ECO:0007669"/>
    <property type="project" value="UniProtKB-KW"/>
</dbReference>
<gene>
    <name evidence="7" type="ORF">QJS10_CPA06g01982</name>
</gene>
<comment type="similarity">
    <text evidence="2">Belongs to the carotenoid oxygenase family.</text>
</comment>
<dbReference type="InterPro" id="IPR002885">
    <property type="entry name" value="PPR_rpt"/>
</dbReference>
<comment type="cofactor">
    <cofactor evidence="1">
        <name>Fe(2+)</name>
        <dbReference type="ChEBI" id="CHEBI:29033"/>
    </cofactor>
</comment>
<accession>A0AAV9ENI9</accession>
<reference evidence="7" key="1">
    <citation type="journal article" date="2023" name="Nat. Commun.">
        <title>Diploid and tetraploid genomes of Acorus and the evolution of monocots.</title>
        <authorList>
            <person name="Ma L."/>
            <person name="Liu K.W."/>
            <person name="Li Z."/>
            <person name="Hsiao Y.Y."/>
            <person name="Qi Y."/>
            <person name="Fu T."/>
            <person name="Tang G.D."/>
            <person name="Zhang D."/>
            <person name="Sun W.H."/>
            <person name="Liu D.K."/>
            <person name="Li Y."/>
            <person name="Chen G.Z."/>
            <person name="Liu X.D."/>
            <person name="Liao X.Y."/>
            <person name="Jiang Y.T."/>
            <person name="Yu X."/>
            <person name="Hao Y."/>
            <person name="Huang J."/>
            <person name="Zhao X.W."/>
            <person name="Ke S."/>
            <person name="Chen Y.Y."/>
            <person name="Wu W.L."/>
            <person name="Hsu J.L."/>
            <person name="Lin Y.F."/>
            <person name="Huang M.D."/>
            <person name="Li C.Y."/>
            <person name="Huang L."/>
            <person name="Wang Z.W."/>
            <person name="Zhao X."/>
            <person name="Zhong W.Y."/>
            <person name="Peng D.H."/>
            <person name="Ahmad S."/>
            <person name="Lan S."/>
            <person name="Zhang J.S."/>
            <person name="Tsai W.C."/>
            <person name="Van de Peer Y."/>
            <person name="Liu Z.J."/>
        </authorList>
    </citation>
    <scope>NUCLEOTIDE SEQUENCE</scope>
    <source>
        <strain evidence="7">CP</strain>
    </source>
</reference>
<evidence type="ECO:0000256" key="5">
    <source>
        <dbReference type="ARBA" id="ARBA00023004"/>
    </source>
</evidence>
<dbReference type="InterPro" id="IPR004294">
    <property type="entry name" value="Carotenoid_Oase"/>
</dbReference>
<organism evidence="7 8">
    <name type="scientific">Acorus calamus</name>
    <name type="common">Sweet flag</name>
    <dbReference type="NCBI Taxonomy" id="4465"/>
    <lineage>
        <taxon>Eukaryota</taxon>
        <taxon>Viridiplantae</taxon>
        <taxon>Streptophyta</taxon>
        <taxon>Embryophyta</taxon>
        <taxon>Tracheophyta</taxon>
        <taxon>Spermatophyta</taxon>
        <taxon>Magnoliopsida</taxon>
        <taxon>Liliopsida</taxon>
        <taxon>Acoraceae</taxon>
        <taxon>Acorus</taxon>
    </lineage>
</organism>
<evidence type="ECO:0000256" key="3">
    <source>
        <dbReference type="ARBA" id="ARBA00022723"/>
    </source>
</evidence>
<sequence length="98" mass="11347">MRDSGLHPLRAYNAPLPPSPPRLHLPDLSLDLHSDIPSPDACFYNTLLYCLFRSKRPSDTLRFFDSMRVPLEQLTMMHDFAITKDHLIIPDQQVVFEL</sequence>
<keyword evidence="8" id="KW-1185">Reference proteome</keyword>
<keyword evidence="3" id="KW-0479">Metal-binding</keyword>
<evidence type="ECO:0000313" key="7">
    <source>
        <dbReference type="EMBL" id="KAK1314358.1"/>
    </source>
</evidence>
<comment type="caution">
    <text evidence="7">The sequence shown here is derived from an EMBL/GenBank/DDBJ whole genome shotgun (WGS) entry which is preliminary data.</text>
</comment>
<proteinExistence type="inferred from homology"/>
<evidence type="ECO:0000256" key="6">
    <source>
        <dbReference type="SAM" id="MobiDB-lite"/>
    </source>
</evidence>
<keyword evidence="4" id="KW-0560">Oxidoreductase</keyword>
<dbReference type="EMBL" id="JAUJYO010000006">
    <property type="protein sequence ID" value="KAK1314358.1"/>
    <property type="molecule type" value="Genomic_DNA"/>
</dbReference>
<dbReference type="AlphaFoldDB" id="A0AAV9ENI9"/>
<dbReference type="GO" id="GO:0016702">
    <property type="term" value="F:oxidoreductase activity, acting on single donors with incorporation of molecular oxygen, incorporation of two atoms of oxygen"/>
    <property type="evidence" value="ECO:0007669"/>
    <property type="project" value="InterPro"/>
</dbReference>
<dbReference type="Pfam" id="PF03055">
    <property type="entry name" value="RPE65"/>
    <property type="match status" value="1"/>
</dbReference>
<reference evidence="7" key="2">
    <citation type="submission" date="2023-06" db="EMBL/GenBank/DDBJ databases">
        <authorList>
            <person name="Ma L."/>
            <person name="Liu K.-W."/>
            <person name="Li Z."/>
            <person name="Hsiao Y.-Y."/>
            <person name="Qi Y."/>
            <person name="Fu T."/>
            <person name="Tang G."/>
            <person name="Zhang D."/>
            <person name="Sun W.-H."/>
            <person name="Liu D.-K."/>
            <person name="Li Y."/>
            <person name="Chen G.-Z."/>
            <person name="Liu X.-D."/>
            <person name="Liao X.-Y."/>
            <person name="Jiang Y.-T."/>
            <person name="Yu X."/>
            <person name="Hao Y."/>
            <person name="Huang J."/>
            <person name="Zhao X.-W."/>
            <person name="Ke S."/>
            <person name="Chen Y.-Y."/>
            <person name="Wu W.-L."/>
            <person name="Hsu J.-L."/>
            <person name="Lin Y.-F."/>
            <person name="Huang M.-D."/>
            <person name="Li C.-Y."/>
            <person name="Huang L."/>
            <person name="Wang Z.-W."/>
            <person name="Zhao X."/>
            <person name="Zhong W.-Y."/>
            <person name="Peng D.-H."/>
            <person name="Ahmad S."/>
            <person name="Lan S."/>
            <person name="Zhang J.-S."/>
            <person name="Tsai W.-C."/>
            <person name="Van De Peer Y."/>
            <person name="Liu Z.-J."/>
        </authorList>
    </citation>
    <scope>NUCLEOTIDE SEQUENCE</scope>
    <source>
        <strain evidence="7">CP</strain>
        <tissue evidence="7">Leaves</tissue>
    </source>
</reference>
<protein>
    <submittedName>
        <fullName evidence="7">Uncharacterized protein</fullName>
    </submittedName>
</protein>
<evidence type="ECO:0000256" key="4">
    <source>
        <dbReference type="ARBA" id="ARBA00022964"/>
    </source>
</evidence>
<keyword evidence="5" id="KW-0408">Iron</keyword>
<dbReference type="NCBIfam" id="TIGR00756">
    <property type="entry name" value="PPR"/>
    <property type="match status" value="1"/>
</dbReference>
<evidence type="ECO:0000313" key="8">
    <source>
        <dbReference type="Proteomes" id="UP001180020"/>
    </source>
</evidence>